<dbReference type="OrthoDB" id="6612291at2759"/>
<evidence type="ECO:0000256" key="1">
    <source>
        <dbReference type="SAM" id="MobiDB-lite"/>
    </source>
</evidence>
<dbReference type="EMBL" id="BLJY01000008">
    <property type="protein sequence ID" value="GFF18078.1"/>
    <property type="molecule type" value="Genomic_DNA"/>
</dbReference>
<name>A0A5M3Z5G1_ASPTE</name>
<sequence length="496" mass="55445">MDERSSLYEQIYSLTCLTSLMFQRPPDSIDDAGKHEASPEEPETSPDKQPDELFDASDLEESITDNLETGLTTLKQRALDRLAEVLAQFKTTKSRRVSKRPDKSSNLDAKNVTSVVMVEESDGQRVTFLCSKNEGLAKEDEVFLEKLGKLLSSAPKSSDDGQMRSHSSKVFDHIFEHNRPRVDYYYAALRDAYKQAASVQMPPTLTEDTMKLVSSHRVRAKEWQGIVIDIDKRPTLSWEVADCLSNKERDEAVADMCDSIQTLFMTDKTPYHEIRDFIGGFYAVIQNPRERAGLKNLLRQSLHGCERLFSKAWSALLFLARPFDAALVLVELSSTLQPFSSFRFIAIPARKFRTAKYLGMRTSPPLETLIALQCQPQNKEWVEFLQSREAARVYSNTLGISRSIHAEVQLIGWLESRGSKTDICENDAADGTQDAISSPLSKPTPAVIGSIIHGTGQTKGGANLLRATISSDVPSLQLSAKFSLSLYQANQDTPTF</sequence>
<comment type="caution">
    <text evidence="2">The sequence shown here is derived from an EMBL/GenBank/DDBJ whole genome shotgun (WGS) entry which is preliminary data.</text>
</comment>
<evidence type="ECO:0000313" key="3">
    <source>
        <dbReference type="Proteomes" id="UP000452235"/>
    </source>
</evidence>
<organism evidence="2 3">
    <name type="scientific">Aspergillus terreus</name>
    <dbReference type="NCBI Taxonomy" id="33178"/>
    <lineage>
        <taxon>Eukaryota</taxon>
        <taxon>Fungi</taxon>
        <taxon>Dikarya</taxon>
        <taxon>Ascomycota</taxon>
        <taxon>Pezizomycotina</taxon>
        <taxon>Eurotiomycetes</taxon>
        <taxon>Eurotiomycetidae</taxon>
        <taxon>Eurotiales</taxon>
        <taxon>Aspergillaceae</taxon>
        <taxon>Aspergillus</taxon>
        <taxon>Aspergillus subgen. Circumdati</taxon>
    </lineage>
</organism>
<feature type="region of interest" description="Disordered" evidence="1">
    <location>
        <begin position="23"/>
        <end position="54"/>
    </location>
</feature>
<reference evidence="2 3" key="1">
    <citation type="submission" date="2020-01" db="EMBL/GenBank/DDBJ databases">
        <title>Aspergillus terreus IFO 6365 whole genome shotgun sequence.</title>
        <authorList>
            <person name="Kanamasa S."/>
            <person name="Takahashi H."/>
        </authorList>
    </citation>
    <scope>NUCLEOTIDE SEQUENCE [LARGE SCALE GENOMIC DNA]</scope>
    <source>
        <strain evidence="2 3">IFO 6365</strain>
    </source>
</reference>
<accession>A0A5M3Z5G1</accession>
<dbReference type="AlphaFoldDB" id="A0A5M3Z5G1"/>
<protein>
    <submittedName>
        <fullName evidence="2">Cyclin domain protein F-box protein</fullName>
    </submittedName>
</protein>
<dbReference type="Proteomes" id="UP000452235">
    <property type="component" value="Unassembled WGS sequence"/>
</dbReference>
<evidence type="ECO:0000313" key="2">
    <source>
        <dbReference type="EMBL" id="GFF18078.1"/>
    </source>
</evidence>
<proteinExistence type="predicted"/>
<keyword evidence="3" id="KW-1185">Reference proteome</keyword>
<gene>
    <name evidence="2" type="ORF">ATEIFO6365_0008001900</name>
</gene>